<gene>
    <name evidence="3" type="ORF">JOF46_003195</name>
</gene>
<sequence length="284" mass="32071">MTDTTAPENQDSAARTGYDPDFLATHIEAPALDESIRDDAVLWEGAATVPYTHFSLTLSRSRRFARWVAWNIDGASIKRLSRANSNFTDDPRLPDDAQTGNELYANNRLDRGHLARRADLLWGDLPGAKQANKDSFYYTNITPQMDDFNQSSKEGIWGRLENAVFEEVDVDDLRVSVFGGPVFHEDDRIYRGTALPHEYWKLVAFFEGGVLKSRAFLLTQNLDQLRALMDLDEFRVYQITLVELEDRTMLHFPEALHAADAPTTATTRAAGERMPLDSAAGIQW</sequence>
<dbReference type="PANTHER" id="PTHR13966:SF5">
    <property type="entry name" value="ENDONUCLEASE G, MITOCHONDRIAL"/>
    <property type="match status" value="1"/>
</dbReference>
<keyword evidence="3" id="KW-0255">Endonuclease</keyword>
<evidence type="ECO:0000313" key="3">
    <source>
        <dbReference type="EMBL" id="MBP2375283.1"/>
    </source>
</evidence>
<dbReference type="SUPFAM" id="SSF54060">
    <property type="entry name" value="His-Me finger endonucleases"/>
    <property type="match status" value="1"/>
</dbReference>
<evidence type="ECO:0000259" key="1">
    <source>
        <dbReference type="SMART" id="SM00477"/>
    </source>
</evidence>
<dbReference type="SMART" id="SM00477">
    <property type="entry name" value="NUC"/>
    <property type="match status" value="1"/>
</dbReference>
<dbReference type="PANTHER" id="PTHR13966">
    <property type="entry name" value="ENDONUCLEASE RELATED"/>
    <property type="match status" value="1"/>
</dbReference>
<keyword evidence="4" id="KW-1185">Reference proteome</keyword>
<dbReference type="InterPro" id="IPR001604">
    <property type="entry name" value="Endo_G_ENPP1-like_dom"/>
</dbReference>
<keyword evidence="3" id="KW-0378">Hydrolase</keyword>
<keyword evidence="3" id="KW-0540">Nuclease</keyword>
<dbReference type="Proteomes" id="UP000766570">
    <property type="component" value="Unassembled WGS sequence"/>
</dbReference>
<dbReference type="Gene3D" id="3.40.570.10">
    <property type="entry name" value="Extracellular Endonuclease, subunit A"/>
    <property type="match status" value="1"/>
</dbReference>
<dbReference type="InterPro" id="IPR040255">
    <property type="entry name" value="Non-specific_endonuclease"/>
</dbReference>
<protein>
    <submittedName>
        <fullName evidence="3">Endonuclease G</fullName>
    </submittedName>
</protein>
<dbReference type="InterPro" id="IPR044929">
    <property type="entry name" value="DNA/RNA_non-sp_Endonuclease_sf"/>
</dbReference>
<reference evidence="3 4" key="1">
    <citation type="submission" date="2021-03" db="EMBL/GenBank/DDBJ databases">
        <title>Sequencing the genomes of 1000 actinobacteria strains.</title>
        <authorList>
            <person name="Klenk H.-P."/>
        </authorList>
    </citation>
    <scope>NUCLEOTIDE SEQUENCE [LARGE SCALE GENOMIC DNA]</scope>
    <source>
        <strain evidence="3 4">DSM 15454</strain>
    </source>
</reference>
<dbReference type="CDD" id="cd00091">
    <property type="entry name" value="NUC"/>
    <property type="match status" value="1"/>
</dbReference>
<accession>A0ABS4WGG5</accession>
<dbReference type="RefSeq" id="WP_209908719.1">
    <property type="nucleotide sequence ID" value="NZ_BAAAMI010000018.1"/>
</dbReference>
<evidence type="ECO:0000313" key="4">
    <source>
        <dbReference type="Proteomes" id="UP000766570"/>
    </source>
</evidence>
<dbReference type="SMART" id="SM00892">
    <property type="entry name" value="Endonuclease_NS"/>
    <property type="match status" value="1"/>
</dbReference>
<name>A0ABS4WGG5_9MICC</name>
<dbReference type="InterPro" id="IPR020821">
    <property type="entry name" value="ENPP1-3/EXOG-like_nuc-like"/>
</dbReference>
<dbReference type="GO" id="GO:0004519">
    <property type="term" value="F:endonuclease activity"/>
    <property type="evidence" value="ECO:0007669"/>
    <property type="project" value="UniProtKB-KW"/>
</dbReference>
<dbReference type="EMBL" id="JAGIOE010000001">
    <property type="protein sequence ID" value="MBP2375283.1"/>
    <property type="molecule type" value="Genomic_DNA"/>
</dbReference>
<feature type="domain" description="DNA/RNA non-specific endonuclease/pyrophosphatase/phosphodiesterase" evidence="2">
    <location>
        <begin position="50"/>
        <end position="259"/>
    </location>
</feature>
<proteinExistence type="predicted"/>
<evidence type="ECO:0000259" key="2">
    <source>
        <dbReference type="SMART" id="SM00892"/>
    </source>
</evidence>
<dbReference type="InterPro" id="IPR044925">
    <property type="entry name" value="His-Me_finger_sf"/>
</dbReference>
<feature type="domain" description="ENPP1-3/EXOG-like endonuclease/phosphodiesterase" evidence="1">
    <location>
        <begin position="51"/>
        <end position="259"/>
    </location>
</feature>
<organism evidence="3 4">
    <name type="scientific">Paeniglutamicibacter psychrophenolicus</name>
    <dbReference type="NCBI Taxonomy" id="257454"/>
    <lineage>
        <taxon>Bacteria</taxon>
        <taxon>Bacillati</taxon>
        <taxon>Actinomycetota</taxon>
        <taxon>Actinomycetes</taxon>
        <taxon>Micrococcales</taxon>
        <taxon>Micrococcaceae</taxon>
        <taxon>Paeniglutamicibacter</taxon>
    </lineage>
</organism>
<dbReference type="Pfam" id="PF01223">
    <property type="entry name" value="Endonuclease_NS"/>
    <property type="match status" value="1"/>
</dbReference>
<comment type="caution">
    <text evidence="3">The sequence shown here is derived from an EMBL/GenBank/DDBJ whole genome shotgun (WGS) entry which is preliminary data.</text>
</comment>